<accession>A0A101FYZ9</accession>
<dbReference type="EMBL" id="LGFU01000003">
    <property type="protein sequence ID" value="KUK46964.1"/>
    <property type="molecule type" value="Genomic_DNA"/>
</dbReference>
<dbReference type="Pfam" id="PF08713">
    <property type="entry name" value="DNA_alkylation"/>
    <property type="match status" value="1"/>
</dbReference>
<reference evidence="1 2" key="1">
    <citation type="journal article" date="2015" name="MBio">
        <title>Genome-Resolved Metagenomic Analysis Reveals Roles for Candidate Phyla and Other Microbial Community Members in Biogeochemical Transformations in Oil Reservoirs.</title>
        <authorList>
            <person name="Hu P."/>
            <person name="Tom L."/>
            <person name="Singh A."/>
            <person name="Thomas B.C."/>
            <person name="Baker B.J."/>
            <person name="Piceno Y.M."/>
            <person name="Andersen G.L."/>
            <person name="Banfield J.F."/>
        </authorList>
    </citation>
    <scope>NUCLEOTIDE SEQUENCE [LARGE SCALE GENOMIC DNA]</scope>
    <source>
        <strain evidence="1">46_16</strain>
    </source>
</reference>
<evidence type="ECO:0000313" key="1">
    <source>
        <dbReference type="EMBL" id="KUK46964.1"/>
    </source>
</evidence>
<protein>
    <submittedName>
        <fullName evidence="1">Uncharacterized protein</fullName>
    </submittedName>
</protein>
<dbReference type="Proteomes" id="UP000064249">
    <property type="component" value="Unassembled WGS sequence"/>
</dbReference>
<dbReference type="PATRIC" id="fig|167964.4.peg.511"/>
<dbReference type="AlphaFoldDB" id="A0A101FYZ9"/>
<gene>
    <name evidence="1" type="ORF">XD73_0161</name>
</gene>
<name>A0A101FYZ9_9CHLR</name>
<comment type="caution">
    <text evidence="1">The sequence shown here is derived from an EMBL/GenBank/DDBJ whole genome shotgun (WGS) entry which is preliminary data.</text>
</comment>
<dbReference type="InterPro" id="IPR014825">
    <property type="entry name" value="DNA_alkylation"/>
</dbReference>
<evidence type="ECO:0000313" key="2">
    <source>
        <dbReference type="Proteomes" id="UP000064249"/>
    </source>
</evidence>
<sequence>MWCVVKQPTQKPILLKHIDEKKMPAVELTSLNTRIQSLQLYRNDPRVYLTKLEDLLALYASDKVKQGENVPIKTLLPQMHIPDLVLQKIIDTFPTLANTMPDNALVIMDTLWGRAQLEYKILAIHLLADLPASHSDEISKRLPQWTITTDDVILHNVILDQLTKFDIVNSTPIRPFIEEMLHAETLDLRRMAYAALANMIQQNSFTDLPWAFNLVTPILCNASLNIYRELNLIFDAFIQKSEVETTAYLAELYIQSGSEKAKKYIRKIIPRFSSDNQTFLINITQQN</sequence>
<proteinExistence type="predicted"/>
<organism evidence="1 2">
    <name type="scientific">Anaerolinea thermophila</name>
    <dbReference type="NCBI Taxonomy" id="167964"/>
    <lineage>
        <taxon>Bacteria</taxon>
        <taxon>Bacillati</taxon>
        <taxon>Chloroflexota</taxon>
        <taxon>Anaerolineae</taxon>
        <taxon>Anaerolineales</taxon>
        <taxon>Anaerolineaceae</taxon>
        <taxon>Anaerolinea</taxon>
    </lineage>
</organism>